<dbReference type="SUPFAM" id="SSF50156">
    <property type="entry name" value="PDZ domain-like"/>
    <property type="match status" value="1"/>
</dbReference>
<dbReference type="SUPFAM" id="SSF50494">
    <property type="entry name" value="Trypsin-like serine proteases"/>
    <property type="match status" value="1"/>
</dbReference>
<protein>
    <submittedName>
        <fullName evidence="4">Trypsin-like peptidase domain-containing protein</fullName>
    </submittedName>
</protein>
<evidence type="ECO:0000313" key="4">
    <source>
        <dbReference type="EMBL" id="WPD18998.1"/>
    </source>
</evidence>
<name>A0ABZ0QPQ3_9FIRM</name>
<organism evidence="4 5">
    <name type="scientific">Thermaerobacter composti</name>
    <dbReference type="NCBI Taxonomy" id="554949"/>
    <lineage>
        <taxon>Bacteria</taxon>
        <taxon>Bacillati</taxon>
        <taxon>Bacillota</taxon>
        <taxon>Clostridia</taxon>
        <taxon>Eubacteriales</taxon>
        <taxon>Clostridiales Family XVII. Incertae Sedis</taxon>
        <taxon>Thermaerobacter</taxon>
    </lineage>
</organism>
<dbReference type="Proteomes" id="UP001304683">
    <property type="component" value="Chromosome"/>
</dbReference>
<evidence type="ECO:0000313" key="5">
    <source>
        <dbReference type="Proteomes" id="UP001304683"/>
    </source>
</evidence>
<dbReference type="InterPro" id="IPR009003">
    <property type="entry name" value="Peptidase_S1_PA"/>
</dbReference>
<dbReference type="PANTHER" id="PTHR43343">
    <property type="entry name" value="PEPTIDASE S12"/>
    <property type="match status" value="1"/>
</dbReference>
<evidence type="ECO:0000259" key="3">
    <source>
        <dbReference type="SMART" id="SM00228"/>
    </source>
</evidence>
<evidence type="ECO:0000256" key="1">
    <source>
        <dbReference type="ARBA" id="ARBA00022670"/>
    </source>
</evidence>
<accession>A0ABZ0QPQ3</accession>
<dbReference type="RefSeq" id="WP_318750683.1">
    <property type="nucleotide sequence ID" value="NZ_CP132508.1"/>
</dbReference>
<dbReference type="Gene3D" id="2.30.42.10">
    <property type="match status" value="1"/>
</dbReference>
<dbReference type="InterPro" id="IPR001478">
    <property type="entry name" value="PDZ"/>
</dbReference>
<dbReference type="PRINTS" id="PR00834">
    <property type="entry name" value="PROTEASES2C"/>
</dbReference>
<feature type="domain" description="PDZ" evidence="3">
    <location>
        <begin position="208"/>
        <end position="292"/>
    </location>
</feature>
<evidence type="ECO:0000256" key="2">
    <source>
        <dbReference type="ARBA" id="ARBA00022801"/>
    </source>
</evidence>
<keyword evidence="1" id="KW-0645">Protease</keyword>
<dbReference type="InterPro" id="IPR051201">
    <property type="entry name" value="Chloro_Bact_Ser_Proteases"/>
</dbReference>
<dbReference type="SMART" id="SM00228">
    <property type="entry name" value="PDZ"/>
    <property type="match status" value="1"/>
</dbReference>
<keyword evidence="2" id="KW-0378">Hydrolase</keyword>
<dbReference type="Pfam" id="PF13180">
    <property type="entry name" value="PDZ_2"/>
    <property type="match status" value="1"/>
</dbReference>
<proteinExistence type="predicted"/>
<dbReference type="Gene3D" id="2.40.10.120">
    <property type="match status" value="1"/>
</dbReference>
<dbReference type="Pfam" id="PF13365">
    <property type="entry name" value="Trypsin_2"/>
    <property type="match status" value="1"/>
</dbReference>
<dbReference type="EMBL" id="CP132508">
    <property type="protein sequence ID" value="WPD18998.1"/>
    <property type="molecule type" value="Genomic_DNA"/>
</dbReference>
<reference evidence="4 5" key="1">
    <citation type="submission" date="2023-08" db="EMBL/GenBank/DDBJ databases">
        <title>Genome sequence of Thermaerobacter compostii strain Ins1, a spore-forming filamentous bacterium isolated from a deep geothermal reservoir.</title>
        <authorList>
            <person name="Bregnard D."/>
            <person name="Gonzalez D."/>
            <person name="Junier P."/>
        </authorList>
    </citation>
    <scope>NUCLEOTIDE SEQUENCE [LARGE SCALE GENOMIC DNA]</scope>
    <source>
        <strain evidence="4 5">Ins1</strain>
    </source>
</reference>
<sequence>MMQPLAWDTAIVRVLEQVRPFLVHVAGTDRKRQTTAFGTGLVFDHWHVICNAQTVDDAAEVVVTLPGGTKVDADVVGSDPVYFIAVLRLAERFPGPLPAWRPTADLQVGQFVVAVGYPLNLQINATLGIISTVDMTLYRPDRIPVDGLIVTQAPMHPGNTGGPLVLLDGSVAGMNGIPWSHGLNLAVQGDVVRRVVNQIIEFGRATHPWLGFSGQPDVVDPALAQLFALPVDRGLVVGHVADNGPGKRAGIKPFDMVVRADDQPVVHAGSIRKVLAYRRPGERAKLTILRGGELIELEFPVEEIPRLASAS</sequence>
<keyword evidence="5" id="KW-1185">Reference proteome</keyword>
<dbReference type="InterPro" id="IPR001940">
    <property type="entry name" value="Peptidase_S1C"/>
</dbReference>
<gene>
    <name evidence="4" type="ORF">Q5761_11710</name>
</gene>
<dbReference type="InterPro" id="IPR036034">
    <property type="entry name" value="PDZ_sf"/>
</dbReference>
<dbReference type="PANTHER" id="PTHR43343:SF3">
    <property type="entry name" value="PROTEASE DO-LIKE 8, CHLOROPLASTIC"/>
    <property type="match status" value="1"/>
</dbReference>